<accession>A0A231USV8</accession>
<dbReference type="SUPFAM" id="SSF46626">
    <property type="entry name" value="Cytochrome c"/>
    <property type="match status" value="2"/>
</dbReference>
<dbReference type="Proteomes" id="UP000215405">
    <property type="component" value="Unassembled WGS sequence"/>
</dbReference>
<dbReference type="PROSITE" id="PS51007">
    <property type="entry name" value="CYTC"/>
    <property type="match status" value="2"/>
</dbReference>
<dbReference type="Gene3D" id="1.10.760.10">
    <property type="entry name" value="Cytochrome c-like domain"/>
    <property type="match status" value="2"/>
</dbReference>
<dbReference type="GO" id="GO:0020037">
    <property type="term" value="F:heme binding"/>
    <property type="evidence" value="ECO:0007669"/>
    <property type="project" value="InterPro"/>
</dbReference>
<keyword evidence="2 6" id="KW-0349">Heme</keyword>
<dbReference type="PRINTS" id="PR00604">
    <property type="entry name" value="CYTCHRMECIAB"/>
</dbReference>
<protein>
    <recommendedName>
        <fullName evidence="9">Cytochrome c domain-containing protein</fullName>
    </recommendedName>
</protein>
<gene>
    <name evidence="10" type="ORF">B7H23_12350</name>
</gene>
<evidence type="ECO:0000256" key="7">
    <source>
        <dbReference type="SAM" id="MobiDB-lite"/>
    </source>
</evidence>
<sequence length="419" mass="44081">MSRFPKSLIAVSLMGGMGLTAPSALAQDAANGETIFKRCAGCHTVGPNAQSRVGPHLNGIVERPAAAIEDFRYSRGMKKAADDGLVWTRDDLAEYLAAPRKKIKGTRMAFAGLRKESEIADIIAYLDRFGPDGAEKTSTAEEIAAANEPNPGMAGKEPAANDVKGDSKPATESSSAVAPAPKVEEADGAGESVDAAAETDDDRQVALAAAPPSGGPMNLGRPALPAEIAAWDIDVRPDGKGLPIGSGTVAEGEAIFDEKCASCHGAFGEGAGRWPMLAGGQGTLKDERPVKTIGSYWPYLSTVYDYVHRAMPFGSSRSLGEDETYALVAYILYLNDLVDDDFELSNENFTGIEMPNADGFKPDDRQSEPQNTSDAAAEVCMTDCKESPAEITMRARVLDVTPDTADDDGDENLGAGAID</sequence>
<evidence type="ECO:0000313" key="10">
    <source>
        <dbReference type="EMBL" id="OXS98999.1"/>
    </source>
</evidence>
<evidence type="ECO:0000256" key="3">
    <source>
        <dbReference type="ARBA" id="ARBA00022723"/>
    </source>
</evidence>
<dbReference type="InterPro" id="IPR002327">
    <property type="entry name" value="Cyt_c_1A/1B"/>
</dbReference>
<feature type="signal peptide" evidence="8">
    <location>
        <begin position="1"/>
        <end position="26"/>
    </location>
</feature>
<feature type="domain" description="Cytochrome c" evidence="9">
    <location>
        <begin position="27"/>
        <end position="130"/>
    </location>
</feature>
<evidence type="ECO:0000256" key="4">
    <source>
        <dbReference type="ARBA" id="ARBA00022982"/>
    </source>
</evidence>
<proteinExistence type="predicted"/>
<name>A0A231USV8_9HYPH</name>
<dbReference type="GO" id="GO:0046872">
    <property type="term" value="F:metal ion binding"/>
    <property type="evidence" value="ECO:0007669"/>
    <property type="project" value="UniProtKB-KW"/>
</dbReference>
<organism evidence="10 11">
    <name type="scientific">Notoacmeibacter marinus</name>
    <dbReference type="NCBI Taxonomy" id="1876515"/>
    <lineage>
        <taxon>Bacteria</taxon>
        <taxon>Pseudomonadati</taxon>
        <taxon>Pseudomonadota</taxon>
        <taxon>Alphaproteobacteria</taxon>
        <taxon>Hyphomicrobiales</taxon>
        <taxon>Notoacmeibacteraceae</taxon>
        <taxon>Notoacmeibacter</taxon>
    </lineage>
</organism>
<keyword evidence="4" id="KW-0249">Electron transport</keyword>
<feature type="region of interest" description="Disordered" evidence="7">
    <location>
        <begin position="399"/>
        <end position="419"/>
    </location>
</feature>
<keyword evidence="5 6" id="KW-0408">Iron</keyword>
<evidence type="ECO:0000256" key="2">
    <source>
        <dbReference type="ARBA" id="ARBA00022617"/>
    </source>
</evidence>
<dbReference type="InterPro" id="IPR036909">
    <property type="entry name" value="Cyt_c-like_dom_sf"/>
</dbReference>
<dbReference type="GO" id="GO:0009055">
    <property type="term" value="F:electron transfer activity"/>
    <property type="evidence" value="ECO:0007669"/>
    <property type="project" value="InterPro"/>
</dbReference>
<keyword evidence="11" id="KW-1185">Reference proteome</keyword>
<evidence type="ECO:0000256" key="8">
    <source>
        <dbReference type="SAM" id="SignalP"/>
    </source>
</evidence>
<dbReference type="Pfam" id="PF00034">
    <property type="entry name" value="Cytochrom_C"/>
    <property type="match status" value="2"/>
</dbReference>
<comment type="caution">
    <text evidence="10">The sequence shown here is derived from an EMBL/GenBank/DDBJ whole genome shotgun (WGS) entry which is preliminary data.</text>
</comment>
<dbReference type="RefSeq" id="WP_094077792.1">
    <property type="nucleotide sequence ID" value="NZ_NBYO01000003.1"/>
</dbReference>
<evidence type="ECO:0000313" key="11">
    <source>
        <dbReference type="Proteomes" id="UP000215405"/>
    </source>
</evidence>
<feature type="region of interest" description="Disordered" evidence="7">
    <location>
        <begin position="146"/>
        <end position="219"/>
    </location>
</feature>
<keyword evidence="3 6" id="KW-0479">Metal-binding</keyword>
<evidence type="ECO:0000256" key="6">
    <source>
        <dbReference type="PROSITE-ProRule" id="PRU00433"/>
    </source>
</evidence>
<evidence type="ECO:0000259" key="9">
    <source>
        <dbReference type="PROSITE" id="PS51007"/>
    </source>
</evidence>
<dbReference type="InterPro" id="IPR009056">
    <property type="entry name" value="Cyt_c-like_dom"/>
</dbReference>
<keyword evidence="8" id="KW-0732">Signal</keyword>
<evidence type="ECO:0000256" key="5">
    <source>
        <dbReference type="ARBA" id="ARBA00023004"/>
    </source>
</evidence>
<evidence type="ECO:0000256" key="1">
    <source>
        <dbReference type="ARBA" id="ARBA00022448"/>
    </source>
</evidence>
<feature type="chain" id="PRO_5012624324" description="Cytochrome c domain-containing protein" evidence="8">
    <location>
        <begin position="27"/>
        <end position="419"/>
    </location>
</feature>
<feature type="domain" description="Cytochrome c" evidence="9">
    <location>
        <begin position="247"/>
        <end position="335"/>
    </location>
</feature>
<dbReference type="PANTHER" id="PTHR11961">
    <property type="entry name" value="CYTOCHROME C"/>
    <property type="match status" value="1"/>
</dbReference>
<reference evidence="11" key="1">
    <citation type="journal article" date="2017" name="Int. J. Syst. Evol. Microbiol.">
        <title>Notoacmeibacter marinus gen. nov., sp. nov., isolated from the gut of a limpet and proposal of Notoacmeibacteraceae fam. nov. in the order Rhizobiales of the class Alphaproteobacteria.</title>
        <authorList>
            <person name="Huang Z."/>
            <person name="Guo F."/>
            <person name="Lai Q."/>
        </authorList>
    </citation>
    <scope>NUCLEOTIDE SEQUENCE [LARGE SCALE GENOMIC DNA]</scope>
    <source>
        <strain evidence="11">XMTR2A4</strain>
    </source>
</reference>
<keyword evidence="1" id="KW-0813">Transport</keyword>
<dbReference type="EMBL" id="NBYO01000003">
    <property type="protein sequence ID" value="OXS98999.1"/>
    <property type="molecule type" value="Genomic_DNA"/>
</dbReference>
<dbReference type="AlphaFoldDB" id="A0A231USV8"/>
<feature type="region of interest" description="Disordered" evidence="7">
    <location>
        <begin position="353"/>
        <end position="377"/>
    </location>
</feature>